<dbReference type="PANTHER" id="PTHR10009:SF18">
    <property type="entry name" value="PROTEIN YELLOW-LIKE PROTEIN"/>
    <property type="match status" value="1"/>
</dbReference>
<organism evidence="3 4">
    <name type="scientific">Paenimyroides ceti</name>
    <dbReference type="NCBI Taxonomy" id="395087"/>
    <lineage>
        <taxon>Bacteria</taxon>
        <taxon>Pseudomonadati</taxon>
        <taxon>Bacteroidota</taxon>
        <taxon>Flavobacteriia</taxon>
        <taxon>Flavobacteriales</taxon>
        <taxon>Flavobacteriaceae</taxon>
        <taxon>Paenimyroides</taxon>
    </lineage>
</organism>
<comment type="subcellular location">
    <subcellularLocation>
        <location evidence="1">Secreted</location>
    </subcellularLocation>
</comment>
<dbReference type="InterPro" id="IPR017996">
    <property type="entry name" value="MRJP/yellow-related"/>
</dbReference>
<accession>A0ABT8CPF6</accession>
<dbReference type="InterPro" id="IPR011042">
    <property type="entry name" value="6-blade_b-propeller_TolB-like"/>
</dbReference>
<dbReference type="PANTHER" id="PTHR10009">
    <property type="entry name" value="PROTEIN YELLOW-RELATED"/>
    <property type="match status" value="1"/>
</dbReference>
<evidence type="ECO:0000256" key="2">
    <source>
        <dbReference type="ARBA" id="ARBA00022525"/>
    </source>
</evidence>
<dbReference type="EMBL" id="JAUFQU010000001">
    <property type="protein sequence ID" value="MDN3706363.1"/>
    <property type="molecule type" value="Genomic_DNA"/>
</dbReference>
<gene>
    <name evidence="3" type="ORF">QW060_04395</name>
</gene>
<dbReference type="RefSeq" id="WP_290362436.1">
    <property type="nucleotide sequence ID" value="NZ_JAUFQU010000001.1"/>
</dbReference>
<name>A0ABT8CPF6_9FLAO</name>
<keyword evidence="2" id="KW-0964">Secreted</keyword>
<dbReference type="SUPFAM" id="SSF63829">
    <property type="entry name" value="Calcium-dependent phosphotriesterase"/>
    <property type="match status" value="1"/>
</dbReference>
<evidence type="ECO:0000256" key="1">
    <source>
        <dbReference type="ARBA" id="ARBA00004613"/>
    </source>
</evidence>
<protein>
    <submittedName>
        <fullName evidence="3">L-dopachrome tautomerase-related protein</fullName>
    </submittedName>
</protein>
<proteinExistence type="predicted"/>
<comment type="caution">
    <text evidence="3">The sequence shown here is derived from an EMBL/GenBank/DDBJ whole genome shotgun (WGS) entry which is preliminary data.</text>
</comment>
<dbReference type="Pfam" id="PF03022">
    <property type="entry name" value="MRJP"/>
    <property type="match status" value="1"/>
</dbReference>
<sequence length="368" mass="41796">MRLNAVTTFICFIGTFMMKSQNNIKNTEGLITVAETGAHQPIGVSVSGDNRLFVSFPNKEPYKYGLAEITSGRQIAYPDMKWNSTEGNETEHFVNVQDIYVDTDDYLWILDSKPASKNSVFGEDKKEDKEGKFKLLQIELKTNRVKKVYLFEDLDRSKSALNDVRVDTEKALAYLSDPGQSAIVILDLKTGKTRTVLQNDPSTVAEKDFVLSYEGKEMRDKNGNPFQSNVNGIALTKDNKYFYYRPINTLYLYRIETRYLADHNLSAEKLSGYVENMGKTSVCHGMVADKKGNIYLTSSMDYSIKYLTPEGELHTLIQDEELIWPDSLGIGSDGYLYFSCAQVNRLPQWNEGKDKASLPYKIFKVKLP</sequence>
<evidence type="ECO:0000313" key="4">
    <source>
        <dbReference type="Proteomes" id="UP001242368"/>
    </source>
</evidence>
<keyword evidence="4" id="KW-1185">Reference proteome</keyword>
<dbReference type="Proteomes" id="UP001242368">
    <property type="component" value="Unassembled WGS sequence"/>
</dbReference>
<dbReference type="Gene3D" id="2.120.10.30">
    <property type="entry name" value="TolB, C-terminal domain"/>
    <property type="match status" value="1"/>
</dbReference>
<reference evidence="4" key="1">
    <citation type="journal article" date="2019" name="Int. J. Syst. Evol. Microbiol.">
        <title>The Global Catalogue of Microorganisms (GCM) 10K type strain sequencing project: providing services to taxonomists for standard genome sequencing and annotation.</title>
        <authorList>
            <consortium name="The Broad Institute Genomics Platform"/>
            <consortium name="The Broad Institute Genome Sequencing Center for Infectious Disease"/>
            <person name="Wu L."/>
            <person name="Ma J."/>
        </authorList>
    </citation>
    <scope>NUCLEOTIDE SEQUENCE [LARGE SCALE GENOMIC DNA]</scope>
    <source>
        <strain evidence="4">CECT 7184</strain>
    </source>
</reference>
<evidence type="ECO:0000313" key="3">
    <source>
        <dbReference type="EMBL" id="MDN3706363.1"/>
    </source>
</evidence>